<dbReference type="Gramene" id="KQJ87142">
    <property type="protein sequence ID" value="KQJ87142"/>
    <property type="gene ID" value="BRADI_4g09457v3"/>
</dbReference>
<dbReference type="OrthoDB" id="1909384at2759"/>
<dbReference type="FunFam" id="1.10.510.10:FF:000625">
    <property type="entry name" value="Cysteine-rich receptor-like protein kinase 6"/>
    <property type="match status" value="1"/>
</dbReference>
<dbReference type="PANTHER" id="PTHR45707">
    <property type="entry name" value="C2 CALCIUM/LIPID-BINDING PLANT PHOSPHORIBOSYLTRANSFERASE FAMILY PROTEIN"/>
    <property type="match status" value="1"/>
</dbReference>
<evidence type="ECO:0000313" key="13">
    <source>
        <dbReference type="Proteomes" id="UP000008810"/>
    </source>
</evidence>
<keyword evidence="4" id="KW-0808">Transferase</keyword>
<dbReference type="EnsemblPlants" id="KQJ87131">
    <property type="protein sequence ID" value="KQJ87131"/>
    <property type="gene ID" value="BRADI_4g09457v3"/>
</dbReference>
<feature type="domain" description="Protein kinase" evidence="10">
    <location>
        <begin position="362"/>
        <end position="644"/>
    </location>
</feature>
<evidence type="ECO:0000259" key="10">
    <source>
        <dbReference type="PROSITE" id="PS50011"/>
    </source>
</evidence>
<evidence type="ECO:0000256" key="4">
    <source>
        <dbReference type="ARBA" id="ARBA00022679"/>
    </source>
</evidence>
<reference evidence="12" key="3">
    <citation type="submission" date="2018-08" db="UniProtKB">
        <authorList>
            <consortium name="EnsemblPlants"/>
        </authorList>
    </citation>
    <scope>IDENTIFICATION</scope>
    <source>
        <strain evidence="12">cv. Bd21</strain>
    </source>
</reference>
<dbReference type="RefSeq" id="XP_024310897.1">
    <property type="nucleotide sequence ID" value="XM_024455129.1"/>
</dbReference>
<dbReference type="KEGG" id="bdi:104584424"/>
<dbReference type="CDD" id="cd14066">
    <property type="entry name" value="STKc_IRAK"/>
    <property type="match status" value="1"/>
</dbReference>
<dbReference type="RefSeq" id="XP_014757963.1">
    <property type="nucleotide sequence ID" value="XM_014902477.2"/>
</dbReference>
<dbReference type="Gramene" id="KQJ87131">
    <property type="protein sequence ID" value="KQJ87131"/>
    <property type="gene ID" value="BRADI_4g09457v3"/>
</dbReference>
<dbReference type="InterPro" id="IPR017441">
    <property type="entry name" value="Protein_kinase_ATP_BS"/>
</dbReference>
<dbReference type="Gene3D" id="1.10.510.10">
    <property type="entry name" value="Transferase(Phosphotransferase) domain 1"/>
    <property type="match status" value="2"/>
</dbReference>
<dbReference type="PROSITE" id="PS50011">
    <property type="entry name" value="PROTEIN_KINASE_DOM"/>
    <property type="match status" value="2"/>
</dbReference>
<evidence type="ECO:0000256" key="9">
    <source>
        <dbReference type="PROSITE-ProRule" id="PRU10141"/>
    </source>
</evidence>
<dbReference type="RefSeq" id="XP_014757965.1">
    <property type="nucleotide sequence ID" value="XM_014902479.2"/>
</dbReference>
<name>A0A0Q3ELA4_BRADI</name>
<dbReference type="STRING" id="15368.A0A0Q3ELA4"/>
<dbReference type="Gene3D" id="3.30.200.20">
    <property type="entry name" value="Phosphorylase Kinase, domain 1"/>
    <property type="match status" value="2"/>
</dbReference>
<dbReference type="EMBL" id="CM000883">
    <property type="protein sequence ID" value="KQJ87142.1"/>
    <property type="molecule type" value="Genomic_DNA"/>
</dbReference>
<dbReference type="EnsemblPlants" id="KQJ87140">
    <property type="protein sequence ID" value="KQJ87140"/>
    <property type="gene ID" value="BRADI_4g09457v3"/>
</dbReference>
<dbReference type="InterPro" id="IPR008271">
    <property type="entry name" value="Ser/Thr_kinase_AS"/>
</dbReference>
<dbReference type="GeneID" id="104584424"/>
<dbReference type="EMBL" id="CM000883">
    <property type="protein sequence ID" value="KQJ87140.1"/>
    <property type="molecule type" value="Genomic_DNA"/>
</dbReference>
<dbReference type="FunFam" id="1.10.510.10:FF:000146">
    <property type="entry name" value="LRR receptor-like serine/threonine-protein kinase IOS1"/>
    <property type="match status" value="1"/>
</dbReference>
<evidence type="ECO:0000256" key="6">
    <source>
        <dbReference type="ARBA" id="ARBA00022777"/>
    </source>
</evidence>
<keyword evidence="5 9" id="KW-0547">Nucleotide-binding</keyword>
<dbReference type="Pfam" id="PF07714">
    <property type="entry name" value="PK_Tyr_Ser-Thr"/>
    <property type="match status" value="1"/>
</dbReference>
<dbReference type="Gramene" id="KQJ87140">
    <property type="protein sequence ID" value="KQJ87140"/>
    <property type="gene ID" value="BRADI_4g09457v3"/>
</dbReference>
<dbReference type="PROSITE" id="PS00108">
    <property type="entry name" value="PROTEIN_KINASE_ST"/>
    <property type="match status" value="2"/>
</dbReference>
<evidence type="ECO:0000256" key="3">
    <source>
        <dbReference type="ARBA" id="ARBA00022553"/>
    </source>
</evidence>
<dbReference type="RefSeq" id="XP_024310898.1">
    <property type="nucleotide sequence ID" value="XM_024455130.1"/>
</dbReference>
<feature type="domain" description="Protein kinase" evidence="10">
    <location>
        <begin position="23"/>
        <end position="308"/>
    </location>
</feature>
<accession>A0A0Q3ELA4</accession>
<keyword evidence="3" id="KW-0597">Phosphoprotein</keyword>
<dbReference type="EnsemblPlants" id="KQJ87148">
    <property type="protein sequence ID" value="KQJ87148"/>
    <property type="gene ID" value="BRADI_4g09457v3"/>
</dbReference>
<dbReference type="PANTHER" id="PTHR45707:SF46">
    <property type="entry name" value="PROTEIN KINASE DOMAIN-CONTAINING PROTEIN"/>
    <property type="match status" value="1"/>
</dbReference>
<dbReference type="ExpressionAtlas" id="A0A0Q3ELA4">
    <property type="expression patterns" value="baseline"/>
</dbReference>
<dbReference type="Pfam" id="PF00069">
    <property type="entry name" value="Pkinase"/>
    <property type="match status" value="1"/>
</dbReference>
<keyword evidence="13" id="KW-1185">Reference proteome</keyword>
<dbReference type="InterPro" id="IPR001245">
    <property type="entry name" value="Ser-Thr/Tyr_kinase_cat_dom"/>
</dbReference>
<dbReference type="Proteomes" id="UP000008810">
    <property type="component" value="Chromosome 4"/>
</dbReference>
<dbReference type="EMBL" id="CM000883">
    <property type="protein sequence ID" value="KQJ87131.1"/>
    <property type="molecule type" value="Genomic_DNA"/>
</dbReference>
<proteinExistence type="predicted"/>
<dbReference type="AlphaFoldDB" id="A0A0Q3ELA4"/>
<gene>
    <name evidence="12" type="primary">LOC104584424</name>
    <name evidence="11" type="ORF">BRADI_4g09457v3</name>
</gene>
<evidence type="ECO:0000313" key="12">
    <source>
        <dbReference type="EnsemblPlants" id="KQJ87130"/>
    </source>
</evidence>
<dbReference type="GO" id="GO:0005524">
    <property type="term" value="F:ATP binding"/>
    <property type="evidence" value="ECO:0007669"/>
    <property type="project" value="UniProtKB-UniRule"/>
</dbReference>
<evidence type="ECO:0000256" key="7">
    <source>
        <dbReference type="ARBA" id="ARBA00022840"/>
    </source>
</evidence>
<dbReference type="EMBL" id="CM000883">
    <property type="protein sequence ID" value="KQJ87148.1"/>
    <property type="molecule type" value="Genomic_DNA"/>
</dbReference>
<dbReference type="RefSeq" id="XP_014757962.1">
    <property type="nucleotide sequence ID" value="XM_014902476.2"/>
</dbReference>
<feature type="binding site" evidence="9">
    <location>
        <position position="52"/>
    </location>
    <ligand>
        <name>ATP</name>
        <dbReference type="ChEBI" id="CHEBI:30616"/>
    </ligand>
</feature>
<dbReference type="Gramene" id="KQJ87148">
    <property type="protein sequence ID" value="KQJ87148"/>
    <property type="gene ID" value="BRADI_4g09457v3"/>
</dbReference>
<dbReference type="Gramene" id="KQJ87130">
    <property type="protein sequence ID" value="KQJ87130"/>
    <property type="gene ID" value="BRADI_4g09457v3"/>
</dbReference>
<dbReference type="PROSITE" id="PS00107">
    <property type="entry name" value="PROTEIN_KINASE_ATP"/>
    <property type="match status" value="1"/>
</dbReference>
<keyword evidence="7 9" id="KW-0067">ATP-binding</keyword>
<evidence type="ECO:0000256" key="2">
    <source>
        <dbReference type="ARBA" id="ARBA00022527"/>
    </source>
</evidence>
<sequence length="660" mass="74864">MESTSNTTREFTLRFLQDITNNFSQEHIIGSGGYGVVYRGVLENGDEIAIKKLHNMPGLDDTQFRNEFNNLMRAQHQNITRLVGYCYHQGHERMKYNGEYIFAHVEERALCFEYLQGGSLDKYISDESRGLDWCTRYKIIKGVCEGLNYLHNGYKDPIYHMDLKPANILLDKDMTPKIGDFGLSRLFPSANTFTTIKIIGTPGYMPPEYIEKHEITPKFDVFSLGVIIIRVVAGDEGFSKSANMSSQKFVRHVHENWRKRFHETMSSHTSQEVMTCIEIALRCVEADRVRRPTISDIVIELNKIHTVKSLRQIVSLRSKQAFSQYSSSITSPLEMVPPNMVRSAYPLGGRRFSYKELKRITNNFNTVIGRCGFGFSYVGRLEDGTCVTVKIHSETSSQGDTEFLAETQHLARVHHRNLVSLIGYCKDNKRLSLFGKKRKQLSVVYEYMDGGNLHDRLTGKEPLSWLQRLGIALDSAYGLEYLHKSCSPPLIHRDVKAVNILLTRNLEAKLSGFGLTKAFSSDETSITTQVAGTIGYLDPEYFETSRVSEKTDVYSFGVVLLILITGQPAIITINDSERSTITLWVRNRLSKGGIENVIDPTIQGDCDVDSVWKMAKLALRCTENVGLDRPTMTEVVERINESLLLARRQAESPEYDSTSN</sequence>
<dbReference type="SMART" id="SM00220">
    <property type="entry name" value="S_TKc"/>
    <property type="match status" value="2"/>
</dbReference>
<dbReference type="RefSeq" id="XP_014757964.1">
    <property type="nucleotide sequence ID" value="XM_014902478.2"/>
</dbReference>
<organism evidence="11">
    <name type="scientific">Brachypodium distachyon</name>
    <name type="common">Purple false brome</name>
    <name type="synonym">Trachynia distachya</name>
    <dbReference type="NCBI Taxonomy" id="15368"/>
    <lineage>
        <taxon>Eukaryota</taxon>
        <taxon>Viridiplantae</taxon>
        <taxon>Streptophyta</taxon>
        <taxon>Embryophyta</taxon>
        <taxon>Tracheophyta</taxon>
        <taxon>Spermatophyta</taxon>
        <taxon>Magnoliopsida</taxon>
        <taxon>Liliopsida</taxon>
        <taxon>Poales</taxon>
        <taxon>Poaceae</taxon>
        <taxon>BOP clade</taxon>
        <taxon>Pooideae</taxon>
        <taxon>Stipodae</taxon>
        <taxon>Brachypodieae</taxon>
        <taxon>Brachypodium</taxon>
    </lineage>
</organism>
<keyword evidence="2" id="KW-0723">Serine/threonine-protein kinase</keyword>
<dbReference type="EnsemblPlants" id="KQJ87153">
    <property type="protein sequence ID" value="KQJ87153"/>
    <property type="gene ID" value="BRADI_4g09457v3"/>
</dbReference>
<evidence type="ECO:0000313" key="11">
    <source>
        <dbReference type="EMBL" id="KQJ87140.1"/>
    </source>
</evidence>
<dbReference type="GO" id="GO:0016020">
    <property type="term" value="C:membrane"/>
    <property type="evidence" value="ECO:0007669"/>
    <property type="project" value="UniProtKB-SubCell"/>
</dbReference>
<dbReference type="EnsemblPlants" id="KQJ87130">
    <property type="protein sequence ID" value="KQJ87130"/>
    <property type="gene ID" value="BRADI_4g09457v3"/>
</dbReference>
<dbReference type="EMBL" id="CM000883">
    <property type="protein sequence ID" value="KQJ87153.1"/>
    <property type="molecule type" value="Genomic_DNA"/>
</dbReference>
<dbReference type="InterPro" id="IPR000719">
    <property type="entry name" value="Prot_kinase_dom"/>
</dbReference>
<keyword evidence="8" id="KW-0675">Receptor</keyword>
<dbReference type="EnsemblPlants" id="KQJ87142">
    <property type="protein sequence ID" value="KQJ87142"/>
    <property type="gene ID" value="BRADI_4g09457v3"/>
</dbReference>
<dbReference type="SUPFAM" id="SSF56112">
    <property type="entry name" value="Protein kinase-like (PK-like)"/>
    <property type="match status" value="2"/>
</dbReference>
<comment type="subcellular location">
    <subcellularLocation>
        <location evidence="1">Membrane</location>
        <topology evidence="1">Single-pass membrane protein</topology>
    </subcellularLocation>
</comment>
<reference evidence="11 12" key="1">
    <citation type="journal article" date="2010" name="Nature">
        <title>Genome sequencing and analysis of the model grass Brachypodium distachyon.</title>
        <authorList>
            <consortium name="International Brachypodium Initiative"/>
        </authorList>
    </citation>
    <scope>NUCLEOTIDE SEQUENCE [LARGE SCALE GENOMIC DNA]</scope>
    <source>
        <strain evidence="11">Bd21</strain>
        <strain evidence="12">cv. Bd21</strain>
    </source>
</reference>
<dbReference type="Gramene" id="KQJ87153">
    <property type="protein sequence ID" value="KQJ87153"/>
    <property type="gene ID" value="BRADI_4g09457v3"/>
</dbReference>
<reference evidence="11" key="2">
    <citation type="submission" date="2017-06" db="EMBL/GenBank/DDBJ databases">
        <title>WGS assembly of Brachypodium distachyon.</title>
        <authorList>
            <consortium name="The International Brachypodium Initiative"/>
            <person name="Lucas S."/>
            <person name="Harmon-Smith M."/>
            <person name="Lail K."/>
            <person name="Tice H."/>
            <person name="Grimwood J."/>
            <person name="Bruce D."/>
            <person name="Barry K."/>
            <person name="Shu S."/>
            <person name="Lindquist E."/>
            <person name="Wang M."/>
            <person name="Pitluck S."/>
            <person name="Vogel J.P."/>
            <person name="Garvin D.F."/>
            <person name="Mockler T.C."/>
            <person name="Schmutz J."/>
            <person name="Rokhsar D."/>
            <person name="Bevan M.W."/>
        </authorList>
    </citation>
    <scope>NUCLEOTIDE SEQUENCE</scope>
    <source>
        <strain evidence="11">Bd21</strain>
    </source>
</reference>
<keyword evidence="6" id="KW-0418">Kinase</keyword>
<dbReference type="InterPro" id="IPR011009">
    <property type="entry name" value="Kinase-like_dom_sf"/>
</dbReference>
<evidence type="ECO:0000256" key="8">
    <source>
        <dbReference type="ARBA" id="ARBA00023170"/>
    </source>
</evidence>
<dbReference type="GO" id="GO:0004674">
    <property type="term" value="F:protein serine/threonine kinase activity"/>
    <property type="evidence" value="ECO:0007669"/>
    <property type="project" value="UniProtKB-KW"/>
</dbReference>
<dbReference type="EMBL" id="CM000883">
    <property type="protein sequence ID" value="KQJ87130.1"/>
    <property type="molecule type" value="Genomic_DNA"/>
</dbReference>
<evidence type="ECO:0000256" key="1">
    <source>
        <dbReference type="ARBA" id="ARBA00004167"/>
    </source>
</evidence>
<evidence type="ECO:0000256" key="5">
    <source>
        <dbReference type="ARBA" id="ARBA00022741"/>
    </source>
</evidence>
<dbReference type="FunFam" id="3.30.200.20:FF:000465">
    <property type="entry name" value="Cysteine-rich receptor-like protein kinase 6"/>
    <property type="match status" value="1"/>
</dbReference>
<protein>
    <recommendedName>
        <fullName evidence="10">Protein kinase domain-containing protein</fullName>
    </recommendedName>
</protein>